<gene>
    <name evidence="1" type="ORF">FGO82_01240</name>
</gene>
<dbReference type="AlphaFoldDB" id="A0A660A862"/>
<dbReference type="Proteomes" id="UP000316580">
    <property type="component" value="Unassembled WGS sequence"/>
</dbReference>
<reference evidence="1 2" key="1">
    <citation type="submission" date="2019-05" db="EMBL/GenBank/DDBJ databases">
        <title>Novel genomic isolates of S.pyogenes and S.dysgalactiae subsp. equisimilis associated to necrotising fasciitis (NSTI).</title>
        <authorList>
            <person name="Barrantes I."/>
        </authorList>
    </citation>
    <scope>NUCLEOTIDE SEQUENCE [LARGE SCALE GENOMIC DNA]</scope>
    <source>
        <strain evidence="1 2">SPY6028</strain>
    </source>
</reference>
<dbReference type="PANTHER" id="PTHR41287">
    <property type="match status" value="1"/>
</dbReference>
<feature type="non-terminal residue" evidence="1">
    <location>
        <position position="104"/>
    </location>
</feature>
<dbReference type="PANTHER" id="PTHR41287:SF1">
    <property type="entry name" value="PROTEIN YMFN"/>
    <property type="match status" value="1"/>
</dbReference>
<evidence type="ECO:0000313" key="1">
    <source>
        <dbReference type="EMBL" id="TNY48500.1"/>
    </source>
</evidence>
<comment type="caution">
    <text evidence="1">The sequence shown here is derived from an EMBL/GenBank/DDBJ whole genome shotgun (WGS) entry which is preliminary data.</text>
</comment>
<dbReference type="InterPro" id="IPR005021">
    <property type="entry name" value="Terminase_largesu-like"/>
</dbReference>
<name>A0A660A862_STRPY</name>
<organism evidence="1 2">
    <name type="scientific">Streptococcus pyogenes</name>
    <dbReference type="NCBI Taxonomy" id="1314"/>
    <lineage>
        <taxon>Bacteria</taxon>
        <taxon>Bacillati</taxon>
        <taxon>Bacillota</taxon>
        <taxon>Bacilli</taxon>
        <taxon>Lactobacillales</taxon>
        <taxon>Streptococcaceae</taxon>
        <taxon>Streptococcus</taxon>
    </lineage>
</organism>
<proteinExistence type="predicted"/>
<accession>A0A660A862</accession>
<protein>
    <submittedName>
        <fullName evidence="1">Terminase large subunit</fullName>
    </submittedName>
</protein>
<dbReference type="EMBL" id="VCID01000298">
    <property type="protein sequence ID" value="TNY48500.1"/>
    <property type="molecule type" value="Genomic_DNA"/>
</dbReference>
<evidence type="ECO:0000313" key="2">
    <source>
        <dbReference type="Proteomes" id="UP000316580"/>
    </source>
</evidence>
<sequence length="104" mass="12200">MTIEYDYSAISDIYKDDAFYYAKMVVDEQIKSSKKVFKACLRHLNDLKKIDGDNFKFIYLPEKAADPINFIEILPDVKTGKPYPLAMFQKFIIGNLYGWRKKTD</sequence>